<dbReference type="CDD" id="cd19087">
    <property type="entry name" value="AKR_AKR12A1_B1_C1"/>
    <property type="match status" value="1"/>
</dbReference>
<organism evidence="3 4">
    <name type="scientific">Promicromonospora vindobonensis</name>
    <dbReference type="NCBI Taxonomy" id="195748"/>
    <lineage>
        <taxon>Bacteria</taxon>
        <taxon>Bacillati</taxon>
        <taxon>Actinomycetota</taxon>
        <taxon>Actinomycetes</taxon>
        <taxon>Micrococcales</taxon>
        <taxon>Promicromonosporaceae</taxon>
        <taxon>Promicromonospora</taxon>
    </lineage>
</organism>
<dbReference type="Gene3D" id="3.20.20.100">
    <property type="entry name" value="NADP-dependent oxidoreductase domain"/>
    <property type="match status" value="1"/>
</dbReference>
<dbReference type="PRINTS" id="PR00069">
    <property type="entry name" value="ALDKETRDTASE"/>
</dbReference>
<feature type="domain" description="NADP-dependent oxidoreductase" evidence="2">
    <location>
        <begin position="18"/>
        <end position="307"/>
    </location>
</feature>
<name>A0ABW5VXE0_9MICO</name>
<evidence type="ECO:0000256" key="1">
    <source>
        <dbReference type="ARBA" id="ARBA00023002"/>
    </source>
</evidence>
<gene>
    <name evidence="3" type="ORF">ACFS27_21680</name>
</gene>
<dbReference type="EMBL" id="JBHUOG010000002">
    <property type="protein sequence ID" value="MFD2796187.1"/>
    <property type="molecule type" value="Genomic_DNA"/>
</dbReference>
<evidence type="ECO:0000313" key="4">
    <source>
        <dbReference type="Proteomes" id="UP001597479"/>
    </source>
</evidence>
<protein>
    <submittedName>
        <fullName evidence="3">Aldo/keto reductase</fullName>
    </submittedName>
</protein>
<accession>A0ABW5VXE0</accession>
<dbReference type="InterPro" id="IPR036812">
    <property type="entry name" value="NAD(P)_OxRdtase_dom_sf"/>
</dbReference>
<dbReference type="RefSeq" id="WP_377187333.1">
    <property type="nucleotide sequence ID" value="NZ_JBHUOG010000002.1"/>
</dbReference>
<dbReference type="Pfam" id="PF00248">
    <property type="entry name" value="Aldo_ket_red"/>
    <property type="match status" value="1"/>
</dbReference>
<evidence type="ECO:0000259" key="2">
    <source>
        <dbReference type="Pfam" id="PF00248"/>
    </source>
</evidence>
<sequence>MQYRTLGRTGIKVSPYALGAMMFGAVGNTDHDDSIKIIHKALDAGINVIDTADAYSHGESEEIVGKALKGRRDEVVLATKVHLPMSDDPNHRGNSRRWIIAEVENSLRRLGTDHIDLYQIHRPDPETDVEDTLAALTYLINSGKVRAIGSSTMPAADIVEAQWVAERRGLERFRSEQPPYSILNRGIERDVLPVAQQYGMGALVWSPLAGGLLTGRYRKGQANDTHRGRYGFEHLRDERRLDVVEQLVPVAQDVGIPLNHLAMAFAIAHPGVTSAIIGPRTMEHLDSALAGVEVALTDEVLDRIDAIVPPGTDVGRLDMAYDPPALQQAPLRRRPADQRAAA</sequence>
<proteinExistence type="predicted"/>
<dbReference type="SUPFAM" id="SSF51430">
    <property type="entry name" value="NAD(P)-linked oxidoreductase"/>
    <property type="match status" value="1"/>
</dbReference>
<dbReference type="InterPro" id="IPR023210">
    <property type="entry name" value="NADP_OxRdtase_dom"/>
</dbReference>
<dbReference type="Proteomes" id="UP001597479">
    <property type="component" value="Unassembled WGS sequence"/>
</dbReference>
<dbReference type="InterPro" id="IPR020471">
    <property type="entry name" value="AKR"/>
</dbReference>
<keyword evidence="4" id="KW-1185">Reference proteome</keyword>
<dbReference type="InterPro" id="IPR050523">
    <property type="entry name" value="AKR_Detox_Biosynth"/>
</dbReference>
<dbReference type="PANTHER" id="PTHR43364">
    <property type="entry name" value="NADH-SPECIFIC METHYLGLYOXAL REDUCTASE-RELATED"/>
    <property type="match status" value="1"/>
</dbReference>
<dbReference type="PANTHER" id="PTHR43364:SF4">
    <property type="entry name" value="NAD(P)-LINKED OXIDOREDUCTASE SUPERFAMILY PROTEIN"/>
    <property type="match status" value="1"/>
</dbReference>
<comment type="caution">
    <text evidence="3">The sequence shown here is derived from an EMBL/GenBank/DDBJ whole genome shotgun (WGS) entry which is preliminary data.</text>
</comment>
<keyword evidence="1" id="KW-0560">Oxidoreductase</keyword>
<reference evidence="4" key="1">
    <citation type="journal article" date="2019" name="Int. J. Syst. Evol. Microbiol.">
        <title>The Global Catalogue of Microorganisms (GCM) 10K type strain sequencing project: providing services to taxonomists for standard genome sequencing and annotation.</title>
        <authorList>
            <consortium name="The Broad Institute Genomics Platform"/>
            <consortium name="The Broad Institute Genome Sequencing Center for Infectious Disease"/>
            <person name="Wu L."/>
            <person name="Ma J."/>
        </authorList>
    </citation>
    <scope>NUCLEOTIDE SEQUENCE [LARGE SCALE GENOMIC DNA]</scope>
    <source>
        <strain evidence="4">CCM 7044</strain>
    </source>
</reference>
<evidence type="ECO:0000313" key="3">
    <source>
        <dbReference type="EMBL" id="MFD2796187.1"/>
    </source>
</evidence>